<comment type="cofactor">
    <cofactor evidence="1">
        <name>pyridoxal 5'-phosphate</name>
        <dbReference type="ChEBI" id="CHEBI:597326"/>
    </cofactor>
</comment>
<evidence type="ECO:0000256" key="1">
    <source>
        <dbReference type="ARBA" id="ARBA00001933"/>
    </source>
</evidence>
<dbReference type="GO" id="GO:0030170">
    <property type="term" value="F:pyridoxal phosphate binding"/>
    <property type="evidence" value="ECO:0007669"/>
    <property type="project" value="InterPro"/>
</dbReference>
<dbReference type="SUPFAM" id="SSF53383">
    <property type="entry name" value="PLP-dependent transferases"/>
    <property type="match status" value="1"/>
</dbReference>
<dbReference type="GO" id="GO:0008483">
    <property type="term" value="F:transaminase activity"/>
    <property type="evidence" value="ECO:0007669"/>
    <property type="project" value="UniProtKB-KW"/>
</dbReference>
<dbReference type="InterPro" id="IPR015421">
    <property type="entry name" value="PyrdxlP-dep_Trfase_major"/>
</dbReference>
<accession>A0A0A3Z3E1</accession>
<dbReference type="InterPro" id="IPR049704">
    <property type="entry name" value="Aminotrans_3_PPA_site"/>
</dbReference>
<sequence length="410" mass="43341">MKHLVGGISSAGRALPEINGQPLMIERAEGAWLWDSQGQRWMDTALGFGATLLGHNPPAVVDAVQQTVKKMMMPAFSHALEEEAAVALSAFTGELNKVIFVNSGSEAVHLACRAARAATGRQKVVKFAAGYDGWFDQVAFGNAGSPVAKMPHSSRPEKEGMLLLRYNDFQDVDALFAGHADIAAVVIEPVMANAGCIEPAEGYLKYLAEAAHRAGALVVLDEVLMGFRLHVGLCGHLFGVDADFATVGKAIGNGTVVAALVGKAHCMAVFEDGRAVRAGTYSGNPPVCAAVIATLKELAGKDYMQLLRSGDELCRKVIADCQAKGIALASSGYGTVFTFWPQACAPENYAQAVAAADHDWSMAIHLALRQQQILSMPSAFGRYYLSFSHDQQATDALASACSAAIIARSA</sequence>
<evidence type="ECO:0000313" key="5">
    <source>
        <dbReference type="Proteomes" id="UP000030351"/>
    </source>
</evidence>
<keyword evidence="4" id="KW-0808">Transferase</keyword>
<dbReference type="EMBL" id="JRUQ01000037">
    <property type="protein sequence ID" value="KGT93380.1"/>
    <property type="molecule type" value="Genomic_DNA"/>
</dbReference>
<dbReference type="AlphaFoldDB" id="A0A0A3Z3E1"/>
<dbReference type="PANTHER" id="PTHR43713">
    <property type="entry name" value="GLUTAMATE-1-SEMIALDEHYDE 2,1-AMINOMUTASE"/>
    <property type="match status" value="1"/>
</dbReference>
<dbReference type="InterPro" id="IPR015422">
    <property type="entry name" value="PyrdxlP-dep_Trfase_small"/>
</dbReference>
<dbReference type="Pfam" id="PF00202">
    <property type="entry name" value="Aminotran_3"/>
    <property type="match status" value="1"/>
</dbReference>
<keyword evidence="4" id="KW-0032">Aminotransferase</keyword>
<evidence type="ECO:0000256" key="3">
    <source>
        <dbReference type="RuleBase" id="RU003560"/>
    </source>
</evidence>
<dbReference type="eggNOG" id="COG0001">
    <property type="taxonomic scope" value="Bacteria"/>
</dbReference>
<dbReference type="InterPro" id="IPR005814">
    <property type="entry name" value="Aminotrans_3"/>
</dbReference>
<dbReference type="RefSeq" id="WP_034892752.1">
    <property type="nucleotide sequence ID" value="NZ_JRUQ01000037.1"/>
</dbReference>
<keyword evidence="2 3" id="KW-0663">Pyridoxal phosphate</keyword>
<dbReference type="STRING" id="371042.NG99_12010"/>
<evidence type="ECO:0000256" key="2">
    <source>
        <dbReference type="ARBA" id="ARBA00022898"/>
    </source>
</evidence>
<dbReference type="PANTHER" id="PTHR43713:SF3">
    <property type="entry name" value="GLUTAMATE-1-SEMIALDEHYDE 2,1-AMINOMUTASE 1, CHLOROPLASTIC-RELATED"/>
    <property type="match status" value="1"/>
</dbReference>
<comment type="caution">
    <text evidence="4">The sequence shown here is derived from an EMBL/GenBank/DDBJ whole genome shotgun (WGS) entry which is preliminary data.</text>
</comment>
<dbReference type="InterPro" id="IPR015424">
    <property type="entry name" value="PyrdxlP-dep_Trfase"/>
</dbReference>
<dbReference type="Gene3D" id="3.90.1150.10">
    <property type="entry name" value="Aspartate Aminotransferase, domain 1"/>
    <property type="match status" value="1"/>
</dbReference>
<organism evidence="4 5">
    <name type="scientific">Erwinia typographi</name>
    <dbReference type="NCBI Taxonomy" id="371042"/>
    <lineage>
        <taxon>Bacteria</taxon>
        <taxon>Pseudomonadati</taxon>
        <taxon>Pseudomonadota</taxon>
        <taxon>Gammaproteobacteria</taxon>
        <taxon>Enterobacterales</taxon>
        <taxon>Erwiniaceae</taxon>
        <taxon>Erwinia</taxon>
    </lineage>
</organism>
<evidence type="ECO:0000313" key="4">
    <source>
        <dbReference type="EMBL" id="KGT93380.1"/>
    </source>
</evidence>
<gene>
    <name evidence="4" type="ORF">NG99_12010</name>
</gene>
<dbReference type="Proteomes" id="UP000030351">
    <property type="component" value="Unassembled WGS sequence"/>
</dbReference>
<reference evidence="4 5" key="1">
    <citation type="submission" date="2014-10" db="EMBL/GenBank/DDBJ databases">
        <title>Genome sequence of Erwinia typographi M043b.</title>
        <authorList>
            <person name="Chan K.-G."/>
            <person name="Tan W.-S."/>
        </authorList>
    </citation>
    <scope>NUCLEOTIDE SEQUENCE [LARGE SCALE GENOMIC DNA]</scope>
    <source>
        <strain evidence="4 5">M043b</strain>
    </source>
</reference>
<dbReference type="PROSITE" id="PS00600">
    <property type="entry name" value="AA_TRANSFER_CLASS_3"/>
    <property type="match status" value="1"/>
</dbReference>
<protein>
    <submittedName>
        <fullName evidence="4">Glutamate-1-semialdehyde aminotransferase</fullName>
    </submittedName>
</protein>
<comment type="similarity">
    <text evidence="3">Belongs to the class-III pyridoxal-phosphate-dependent aminotransferase family.</text>
</comment>
<proteinExistence type="inferred from homology"/>
<keyword evidence="5" id="KW-1185">Reference proteome</keyword>
<dbReference type="Gene3D" id="3.40.640.10">
    <property type="entry name" value="Type I PLP-dependent aspartate aminotransferase-like (Major domain)"/>
    <property type="match status" value="1"/>
</dbReference>
<name>A0A0A3Z3E1_9GAMM</name>
<dbReference type="OrthoDB" id="9801052at2"/>